<evidence type="ECO:0000259" key="8">
    <source>
        <dbReference type="Pfam" id="PF08264"/>
    </source>
</evidence>
<dbReference type="Pfam" id="PF08264">
    <property type="entry name" value="Anticodon_1"/>
    <property type="match status" value="1"/>
</dbReference>
<name>A0A382CUL4_9ZZZZ</name>
<evidence type="ECO:0000256" key="6">
    <source>
        <dbReference type="ARBA" id="ARBA00023146"/>
    </source>
</evidence>
<feature type="domain" description="Methionyl/Valyl/Leucyl/Isoleucyl-tRNA synthetase anticodon-binding" evidence="8">
    <location>
        <begin position="508"/>
        <end position="621"/>
    </location>
</feature>
<dbReference type="SUPFAM" id="SSF52374">
    <property type="entry name" value="Nucleotidylyl transferase"/>
    <property type="match status" value="1"/>
</dbReference>
<keyword evidence="3" id="KW-0547">Nucleotide-binding</keyword>
<dbReference type="GO" id="GO:0005524">
    <property type="term" value="F:ATP binding"/>
    <property type="evidence" value="ECO:0007669"/>
    <property type="project" value="UniProtKB-KW"/>
</dbReference>
<dbReference type="EMBL" id="UINC01036222">
    <property type="protein sequence ID" value="SVB29856.1"/>
    <property type="molecule type" value="Genomic_DNA"/>
</dbReference>
<organism evidence="9">
    <name type="scientific">marine metagenome</name>
    <dbReference type="NCBI Taxonomy" id="408172"/>
    <lineage>
        <taxon>unclassified sequences</taxon>
        <taxon>metagenomes</taxon>
        <taxon>ecological metagenomes</taxon>
    </lineage>
</organism>
<dbReference type="Gene3D" id="3.40.50.620">
    <property type="entry name" value="HUPs"/>
    <property type="match status" value="1"/>
</dbReference>
<dbReference type="Pfam" id="PF00133">
    <property type="entry name" value="tRNA-synt_1"/>
    <property type="match status" value="1"/>
</dbReference>
<dbReference type="GO" id="GO:0004822">
    <property type="term" value="F:isoleucine-tRNA ligase activity"/>
    <property type="evidence" value="ECO:0007669"/>
    <property type="project" value="UniProtKB-EC"/>
</dbReference>
<reference evidence="9" key="1">
    <citation type="submission" date="2018-05" db="EMBL/GenBank/DDBJ databases">
        <authorList>
            <person name="Lanie J.A."/>
            <person name="Ng W.-L."/>
            <person name="Kazmierczak K.M."/>
            <person name="Andrzejewski T.M."/>
            <person name="Davidsen T.M."/>
            <person name="Wayne K.J."/>
            <person name="Tettelin H."/>
            <person name="Glass J.I."/>
            <person name="Rusch D."/>
            <person name="Podicherti R."/>
            <person name="Tsui H.-C.T."/>
            <person name="Winkler M.E."/>
        </authorList>
    </citation>
    <scope>NUCLEOTIDE SEQUENCE</scope>
</reference>
<dbReference type="GO" id="GO:0005829">
    <property type="term" value="C:cytosol"/>
    <property type="evidence" value="ECO:0007669"/>
    <property type="project" value="TreeGrafter"/>
</dbReference>
<keyword evidence="6" id="KW-0030">Aminoacyl-tRNA synthetase</keyword>
<dbReference type="InterPro" id="IPR002300">
    <property type="entry name" value="aa-tRNA-synth_Ia"/>
</dbReference>
<keyword evidence="2" id="KW-0436">Ligase</keyword>
<dbReference type="Gene3D" id="3.90.740.10">
    <property type="entry name" value="Valyl/Leucyl/Isoleucyl-tRNA synthetase, editing domain"/>
    <property type="match status" value="1"/>
</dbReference>
<evidence type="ECO:0000259" key="7">
    <source>
        <dbReference type="Pfam" id="PF00133"/>
    </source>
</evidence>
<evidence type="ECO:0000256" key="2">
    <source>
        <dbReference type="ARBA" id="ARBA00022598"/>
    </source>
</evidence>
<evidence type="ECO:0000256" key="5">
    <source>
        <dbReference type="ARBA" id="ARBA00022917"/>
    </source>
</evidence>
<dbReference type="SUPFAM" id="SSF50677">
    <property type="entry name" value="ValRS/IleRS/LeuRS editing domain"/>
    <property type="match status" value="1"/>
</dbReference>
<dbReference type="InterPro" id="IPR050081">
    <property type="entry name" value="Ile-tRNA_ligase"/>
</dbReference>
<feature type="non-terminal residue" evidence="9">
    <location>
        <position position="629"/>
    </location>
</feature>
<evidence type="ECO:0000256" key="4">
    <source>
        <dbReference type="ARBA" id="ARBA00022840"/>
    </source>
</evidence>
<dbReference type="InterPro" id="IPR013155">
    <property type="entry name" value="M/V/L/I-tRNA-synth_anticd-bd"/>
</dbReference>
<dbReference type="GO" id="GO:0006428">
    <property type="term" value="P:isoleucyl-tRNA aminoacylation"/>
    <property type="evidence" value="ECO:0007669"/>
    <property type="project" value="InterPro"/>
</dbReference>
<protein>
    <recommendedName>
        <fullName evidence="1">isoleucine--tRNA ligase</fullName>
        <ecNumber evidence="1">6.1.1.5</ecNumber>
    </recommendedName>
</protein>
<dbReference type="AlphaFoldDB" id="A0A382CUL4"/>
<dbReference type="InterPro" id="IPR002301">
    <property type="entry name" value="Ile-tRNA-ligase"/>
</dbReference>
<dbReference type="InterPro" id="IPR033708">
    <property type="entry name" value="Anticodon_Ile_BEm"/>
</dbReference>
<feature type="non-terminal residue" evidence="9">
    <location>
        <position position="1"/>
    </location>
</feature>
<dbReference type="NCBIfam" id="TIGR00392">
    <property type="entry name" value="ileS"/>
    <property type="match status" value="1"/>
</dbReference>
<dbReference type="PANTHER" id="PTHR42765">
    <property type="entry name" value="SOLEUCYL-TRNA SYNTHETASE"/>
    <property type="match status" value="1"/>
</dbReference>
<dbReference type="GO" id="GO:0000049">
    <property type="term" value="F:tRNA binding"/>
    <property type="evidence" value="ECO:0007669"/>
    <property type="project" value="InterPro"/>
</dbReference>
<sequence>ARPVLWSVVEKTALADAEVEYEDHTSNTIFVRFKVTKSPLTALIDTDIVIWTTTPWTIPGNRALAYGKDLEYALVEVQETEENSLAQVGDLIVLAKELQNTVLSQIGVVKKNVKQTFFGKDLEGTECEHPLKSIGYDFSVRVFEGDFVNLEQGTGIVHVAPGHGADDYNLGIKNNVEVVQTVEDDGKFNHHAKGFVGEHVYKVDLKIADKLKEFNKLLHLGTLRHSYPHSWRSKAPLIFRNTPQWFISMDKQDLRNKALKSIDETIFYPPQGQARLRSMIETRPDWCVSRQRVWGVPLPLFVSKKDGQPLRDINIINRIADIYEKEGSDTWFTGDPKRFLGEKYSIDDYEQVKDIVEVWFDSGSTHAFCLEQRKDLKWPASMYLEGSDQHRGWFHSSLLESAGTRGRAPYESVLTHGFVVDGKGRKMSKSLGNFISPDKILEQYGVDILRLWVVASDYYDDLKLDNSILKAQTDSYRRIRNTFRYLIGNLNGFEENEKLPLDDFPELEKYILHRLWEINQTVEECVNTFNFHLMFTTLLNFCSNDLSAFYFDIRKDTIYCDSFQSTKRRASRTLLDLIFNHLVRWLAPSLAFTCEEAWQARGHTSSIHLEDFIPAKKEYQSTDLQKKWD</sequence>
<dbReference type="Gene3D" id="1.10.730.20">
    <property type="match status" value="1"/>
</dbReference>
<dbReference type="CDD" id="cd07960">
    <property type="entry name" value="Anticodon_Ia_Ile_BEm"/>
    <property type="match status" value="1"/>
</dbReference>
<feature type="domain" description="Aminoacyl-tRNA synthetase class Ia" evidence="7">
    <location>
        <begin position="2"/>
        <end position="465"/>
    </location>
</feature>
<proteinExistence type="predicted"/>
<dbReference type="PANTHER" id="PTHR42765:SF1">
    <property type="entry name" value="ISOLEUCINE--TRNA LIGASE, MITOCHONDRIAL"/>
    <property type="match status" value="1"/>
</dbReference>
<evidence type="ECO:0000313" key="9">
    <source>
        <dbReference type="EMBL" id="SVB29856.1"/>
    </source>
</evidence>
<evidence type="ECO:0000256" key="1">
    <source>
        <dbReference type="ARBA" id="ARBA00013165"/>
    </source>
</evidence>
<dbReference type="InterPro" id="IPR009080">
    <property type="entry name" value="tRNAsynth_Ia_anticodon-bd"/>
</dbReference>
<gene>
    <name evidence="9" type="ORF">METZ01_LOCUS182710</name>
</gene>
<keyword evidence="4" id="KW-0067">ATP-binding</keyword>
<dbReference type="EC" id="6.1.1.5" evidence="1"/>
<dbReference type="GO" id="GO:0002161">
    <property type="term" value="F:aminoacyl-tRNA deacylase activity"/>
    <property type="evidence" value="ECO:0007669"/>
    <property type="project" value="InterPro"/>
</dbReference>
<evidence type="ECO:0000256" key="3">
    <source>
        <dbReference type="ARBA" id="ARBA00022741"/>
    </source>
</evidence>
<accession>A0A382CUL4</accession>
<dbReference type="PRINTS" id="PR00984">
    <property type="entry name" value="TRNASYNTHILE"/>
</dbReference>
<keyword evidence="5" id="KW-0648">Protein biosynthesis</keyword>
<dbReference type="SUPFAM" id="SSF47323">
    <property type="entry name" value="Anticodon-binding domain of a subclass of class I aminoacyl-tRNA synthetases"/>
    <property type="match status" value="1"/>
</dbReference>
<dbReference type="InterPro" id="IPR014729">
    <property type="entry name" value="Rossmann-like_a/b/a_fold"/>
</dbReference>
<dbReference type="InterPro" id="IPR009008">
    <property type="entry name" value="Val/Leu/Ile-tRNA-synth_edit"/>
</dbReference>